<evidence type="ECO:0000313" key="1">
    <source>
        <dbReference type="EMBL" id="EMY23179.1"/>
    </source>
</evidence>
<proteinExistence type="predicted"/>
<sequence length="54" mass="6392">MIVTSFHSHLYLLPQFLAKKCPLLCYQVKPMILKKNWNLNFTDRFFKCGTTAKI</sequence>
<dbReference type="Proteomes" id="UP000012220">
    <property type="component" value="Unassembled WGS sequence"/>
</dbReference>
<accession>N1UHQ7</accession>
<dbReference type="EMBL" id="AHNY02000256">
    <property type="protein sequence ID" value="EMY23179.1"/>
    <property type="molecule type" value="Genomic_DNA"/>
</dbReference>
<gene>
    <name evidence="1" type="ORF">LEP1GSC115_5628</name>
</gene>
<evidence type="ECO:0000313" key="2">
    <source>
        <dbReference type="Proteomes" id="UP000012220"/>
    </source>
</evidence>
<protein>
    <submittedName>
        <fullName evidence="1">Uncharacterized protein</fullName>
    </submittedName>
</protein>
<name>N1UHQ7_LEPIR</name>
<dbReference type="BioCyc" id="LINT1085541:G11IQ-2888-MONOMER"/>
<comment type="caution">
    <text evidence="1">The sequence shown here is derived from an EMBL/GenBank/DDBJ whole genome shotgun (WGS) entry which is preliminary data.</text>
</comment>
<organism evidence="1 2">
    <name type="scientific">Leptospira interrogans serovar Australis str. 200703203</name>
    <dbReference type="NCBI Taxonomy" id="1085541"/>
    <lineage>
        <taxon>Bacteria</taxon>
        <taxon>Pseudomonadati</taxon>
        <taxon>Spirochaetota</taxon>
        <taxon>Spirochaetia</taxon>
        <taxon>Leptospirales</taxon>
        <taxon>Leptospiraceae</taxon>
        <taxon>Leptospira</taxon>
    </lineage>
</organism>
<reference evidence="1 2" key="1">
    <citation type="submission" date="2013-02" db="EMBL/GenBank/DDBJ databases">
        <authorList>
            <person name="Harkins D.M."/>
            <person name="Durkin A.S."/>
            <person name="Brinkac L.M."/>
            <person name="Haft D.H."/>
            <person name="Selengut J.D."/>
            <person name="Sanka R."/>
            <person name="DePew J."/>
            <person name="Purushe J."/>
            <person name="Picardeau M."/>
            <person name="Werts C."/>
            <person name="Goarant C."/>
            <person name="Vinetz J.M."/>
            <person name="Sutton G.G."/>
            <person name="Nierman W.C."/>
            <person name="Fouts D.E."/>
        </authorList>
    </citation>
    <scope>NUCLEOTIDE SEQUENCE [LARGE SCALE GENOMIC DNA]</scope>
    <source>
        <strain evidence="1 2">200703203</strain>
    </source>
</reference>
<dbReference type="AlphaFoldDB" id="N1UHQ7"/>